<dbReference type="InterPro" id="IPR011576">
    <property type="entry name" value="Pyridox_Oxase_N"/>
</dbReference>
<accession>A0A1I5L740</accession>
<dbReference type="GO" id="GO:0005829">
    <property type="term" value="C:cytosol"/>
    <property type="evidence" value="ECO:0007669"/>
    <property type="project" value="TreeGrafter"/>
</dbReference>
<dbReference type="EMBL" id="FOWW01000001">
    <property type="protein sequence ID" value="SFO93002.1"/>
    <property type="molecule type" value="Genomic_DNA"/>
</dbReference>
<dbReference type="OrthoDB" id="5242787at2"/>
<dbReference type="InterPro" id="IPR052019">
    <property type="entry name" value="F420H2_bilvrd_red/Heme_oxyg"/>
</dbReference>
<organism evidence="3 4">
    <name type="scientific">Amycolatopsis arida</name>
    <dbReference type="NCBI Taxonomy" id="587909"/>
    <lineage>
        <taxon>Bacteria</taxon>
        <taxon>Bacillati</taxon>
        <taxon>Actinomycetota</taxon>
        <taxon>Actinomycetes</taxon>
        <taxon>Pseudonocardiales</taxon>
        <taxon>Pseudonocardiaceae</taxon>
        <taxon>Amycolatopsis</taxon>
    </lineage>
</organism>
<dbReference type="GO" id="GO:0070967">
    <property type="term" value="F:coenzyme F420 binding"/>
    <property type="evidence" value="ECO:0007669"/>
    <property type="project" value="TreeGrafter"/>
</dbReference>
<evidence type="ECO:0000259" key="2">
    <source>
        <dbReference type="Pfam" id="PF01243"/>
    </source>
</evidence>
<evidence type="ECO:0000256" key="1">
    <source>
        <dbReference type="ARBA" id="ARBA00023002"/>
    </source>
</evidence>
<dbReference type="SUPFAM" id="SSF50475">
    <property type="entry name" value="FMN-binding split barrel"/>
    <property type="match status" value="1"/>
</dbReference>
<name>A0A1I5L740_9PSEU</name>
<dbReference type="GO" id="GO:0016627">
    <property type="term" value="F:oxidoreductase activity, acting on the CH-CH group of donors"/>
    <property type="evidence" value="ECO:0007669"/>
    <property type="project" value="TreeGrafter"/>
</dbReference>
<keyword evidence="4" id="KW-1185">Reference proteome</keyword>
<dbReference type="PANTHER" id="PTHR35176">
    <property type="entry name" value="HEME OXYGENASE HI_0854-RELATED"/>
    <property type="match status" value="1"/>
</dbReference>
<dbReference type="Proteomes" id="UP000198727">
    <property type="component" value="Unassembled WGS sequence"/>
</dbReference>
<protein>
    <submittedName>
        <fullName evidence="3">Nitroimidazol reductase NimA, pyridoxamine 5'-phosphate oxidase superfamily</fullName>
    </submittedName>
</protein>
<dbReference type="Pfam" id="PF01243">
    <property type="entry name" value="PNPOx_N"/>
    <property type="match status" value="1"/>
</dbReference>
<evidence type="ECO:0000313" key="3">
    <source>
        <dbReference type="EMBL" id="SFO93002.1"/>
    </source>
</evidence>
<reference evidence="4" key="1">
    <citation type="submission" date="2016-10" db="EMBL/GenBank/DDBJ databases">
        <authorList>
            <person name="Varghese N."/>
            <person name="Submissions S."/>
        </authorList>
    </citation>
    <scope>NUCLEOTIDE SEQUENCE [LARGE SCALE GENOMIC DNA]</scope>
    <source>
        <strain evidence="4">CGMCC 4.5579</strain>
    </source>
</reference>
<evidence type="ECO:0000313" key="4">
    <source>
        <dbReference type="Proteomes" id="UP000198727"/>
    </source>
</evidence>
<keyword evidence="1" id="KW-0560">Oxidoreductase</keyword>
<dbReference type="InterPro" id="IPR012349">
    <property type="entry name" value="Split_barrel_FMN-bd"/>
</dbReference>
<gene>
    <name evidence="3" type="ORF">SAMN05421810_101429</name>
</gene>
<dbReference type="PANTHER" id="PTHR35176:SF6">
    <property type="entry name" value="HEME OXYGENASE HI_0854-RELATED"/>
    <property type="match status" value="1"/>
</dbReference>
<proteinExistence type="predicted"/>
<dbReference type="Gene3D" id="2.30.110.10">
    <property type="entry name" value="Electron Transport, Fmn-binding Protein, Chain A"/>
    <property type="match status" value="1"/>
</dbReference>
<sequence length="145" mass="16773">MMAAMTKDERQAFLAERRIGVITMNRPERAPLAVPVWYGYEPGGDLVVWMEVGSLKDRLLREAKRFSFVVHRDEMPYQYVMLEGSVVAFDESPTTEEMVAIAARYFPEDEAKAYVDGMAGARNELVRMRPERWLTWDSSKDSWNT</sequence>
<dbReference type="STRING" id="587909.SAMN05421810_101429"/>
<dbReference type="AlphaFoldDB" id="A0A1I5L740"/>
<feature type="domain" description="Pyridoxamine 5'-phosphate oxidase N-terminal" evidence="2">
    <location>
        <begin position="7"/>
        <end position="136"/>
    </location>
</feature>